<dbReference type="AlphaFoldDB" id="A0ABD2NLP1"/>
<reference evidence="2 3" key="1">
    <citation type="journal article" date="2021" name="BMC Biol.">
        <title>Horizontally acquired antibacterial genes associated with adaptive radiation of ladybird beetles.</title>
        <authorList>
            <person name="Li H.S."/>
            <person name="Tang X.F."/>
            <person name="Huang Y.H."/>
            <person name="Xu Z.Y."/>
            <person name="Chen M.L."/>
            <person name="Du X.Y."/>
            <person name="Qiu B.Y."/>
            <person name="Chen P.T."/>
            <person name="Zhang W."/>
            <person name="Slipinski A."/>
            <person name="Escalona H.E."/>
            <person name="Waterhouse R.M."/>
            <person name="Zwick A."/>
            <person name="Pang H."/>
        </authorList>
    </citation>
    <scope>NUCLEOTIDE SEQUENCE [LARGE SCALE GENOMIC DNA]</scope>
    <source>
        <strain evidence="2">SYSU2018</strain>
    </source>
</reference>
<feature type="compositionally biased region" description="Polar residues" evidence="1">
    <location>
        <begin position="74"/>
        <end position="85"/>
    </location>
</feature>
<name>A0ABD2NLP1_9CUCU</name>
<comment type="caution">
    <text evidence="2">The sequence shown here is derived from an EMBL/GenBank/DDBJ whole genome shotgun (WGS) entry which is preliminary data.</text>
</comment>
<feature type="compositionally biased region" description="Basic and acidic residues" evidence="1">
    <location>
        <begin position="94"/>
        <end position="109"/>
    </location>
</feature>
<organism evidence="2 3">
    <name type="scientific">Cryptolaemus montrouzieri</name>
    <dbReference type="NCBI Taxonomy" id="559131"/>
    <lineage>
        <taxon>Eukaryota</taxon>
        <taxon>Metazoa</taxon>
        <taxon>Ecdysozoa</taxon>
        <taxon>Arthropoda</taxon>
        <taxon>Hexapoda</taxon>
        <taxon>Insecta</taxon>
        <taxon>Pterygota</taxon>
        <taxon>Neoptera</taxon>
        <taxon>Endopterygota</taxon>
        <taxon>Coleoptera</taxon>
        <taxon>Polyphaga</taxon>
        <taxon>Cucujiformia</taxon>
        <taxon>Coccinelloidea</taxon>
        <taxon>Coccinellidae</taxon>
        <taxon>Scymninae</taxon>
        <taxon>Scymnini</taxon>
        <taxon>Cryptolaemus</taxon>
    </lineage>
</organism>
<dbReference type="EMBL" id="JABFTP020000124">
    <property type="protein sequence ID" value="KAL3279628.1"/>
    <property type="molecule type" value="Genomic_DNA"/>
</dbReference>
<feature type="compositionally biased region" description="Polar residues" evidence="1">
    <location>
        <begin position="43"/>
        <end position="60"/>
    </location>
</feature>
<feature type="region of interest" description="Disordered" evidence="1">
    <location>
        <begin position="33"/>
        <end position="118"/>
    </location>
</feature>
<proteinExistence type="predicted"/>
<keyword evidence="3" id="KW-1185">Reference proteome</keyword>
<sequence>MSRIPKINVDENYIDYVIFTERDLNLNDILADFEEGNSDDDSSQTSHVDVNMMPPSNANCEVTDMDSGDEDQVRPSNLPGSQLSATAEIYSDNQNRDDDFNSDDGELKGRTNGKKNYH</sequence>
<gene>
    <name evidence="2" type="ORF">HHI36_017133</name>
</gene>
<evidence type="ECO:0000256" key="1">
    <source>
        <dbReference type="SAM" id="MobiDB-lite"/>
    </source>
</evidence>
<evidence type="ECO:0000313" key="3">
    <source>
        <dbReference type="Proteomes" id="UP001516400"/>
    </source>
</evidence>
<evidence type="ECO:0000313" key="2">
    <source>
        <dbReference type="EMBL" id="KAL3279628.1"/>
    </source>
</evidence>
<accession>A0ABD2NLP1</accession>
<dbReference type="Proteomes" id="UP001516400">
    <property type="component" value="Unassembled WGS sequence"/>
</dbReference>
<protein>
    <submittedName>
        <fullName evidence="2">Uncharacterized protein</fullName>
    </submittedName>
</protein>
<feature type="compositionally biased region" description="Acidic residues" evidence="1">
    <location>
        <begin position="33"/>
        <end position="42"/>
    </location>
</feature>